<dbReference type="AlphaFoldDB" id="C8XCT1"/>
<gene>
    <name evidence="1" type="ordered locus">Namu_1643</name>
    <name evidence="2" type="ordered locus">Namu_3203</name>
</gene>
<dbReference type="KEGG" id="nml:Namu_3203"/>
<evidence type="ECO:0000313" key="2">
    <source>
        <dbReference type="EMBL" id="ACV79534.1"/>
    </source>
</evidence>
<reference evidence="2 3" key="2">
    <citation type="journal article" date="2010" name="Stand. Genomic Sci.">
        <title>Complete genome sequence of Nakamurella multipartita type strain (Y-104).</title>
        <authorList>
            <person name="Tice H."/>
            <person name="Mayilraj S."/>
            <person name="Sims D."/>
            <person name="Lapidus A."/>
            <person name="Nolan M."/>
            <person name="Lucas S."/>
            <person name="Glavina Del Rio T."/>
            <person name="Copeland A."/>
            <person name="Cheng J.F."/>
            <person name="Meincke L."/>
            <person name="Bruce D."/>
            <person name="Goodwin L."/>
            <person name="Pitluck S."/>
            <person name="Ivanova N."/>
            <person name="Mavromatis K."/>
            <person name="Ovchinnikova G."/>
            <person name="Pati A."/>
            <person name="Chen A."/>
            <person name="Palaniappan K."/>
            <person name="Land M."/>
            <person name="Hauser L."/>
            <person name="Chang Y.J."/>
            <person name="Jeffries C.D."/>
            <person name="Detter J.C."/>
            <person name="Brettin T."/>
            <person name="Rohde M."/>
            <person name="Goker M."/>
            <person name="Bristow J."/>
            <person name="Eisen J.A."/>
            <person name="Markowitz V."/>
            <person name="Hugenholtz P."/>
            <person name="Kyrpides N.C."/>
            <person name="Klenk H.P."/>
            <person name="Chen F."/>
        </authorList>
    </citation>
    <scope>NUCLEOTIDE SEQUENCE [LARGE SCALE GENOMIC DNA]</scope>
    <source>
        <strain evidence="3">ATCC 700099 / DSM 44233 / CIP 104796 / JCM 9543 / NBRC 105858 / Y-104</strain>
        <strain evidence="2">DSM 44233</strain>
    </source>
</reference>
<dbReference type="EMBL" id="CP001737">
    <property type="protein sequence ID" value="ACV78033.1"/>
    <property type="molecule type" value="Genomic_DNA"/>
</dbReference>
<organism evidence="2 3">
    <name type="scientific">Nakamurella multipartita (strain ATCC 700099 / DSM 44233 / CIP 104796 / JCM 9543 / NBRC 105858 / Y-104)</name>
    <name type="common">Microsphaera multipartita</name>
    <dbReference type="NCBI Taxonomy" id="479431"/>
    <lineage>
        <taxon>Bacteria</taxon>
        <taxon>Bacillati</taxon>
        <taxon>Actinomycetota</taxon>
        <taxon>Actinomycetes</taxon>
        <taxon>Nakamurellales</taxon>
        <taxon>Nakamurellaceae</taxon>
        <taxon>Nakamurella</taxon>
    </lineage>
</organism>
<proteinExistence type="predicted"/>
<dbReference type="KEGG" id="nml:Namu_1643"/>
<dbReference type="HOGENOM" id="CLU_1968167_0_0_11"/>
<sequence>MTGDGHVLELAERAAEDVRELNHRTRDPRVFTAPAEMYRLVGELAVLAGGLPQLLGQLDRWLRAEHDHGRIRADTGTGPGRIVAAAGADLAGAGDAADELANALDAALAHLAHLGAADSGHAVSKRG</sequence>
<accession>C8XCT1</accession>
<dbReference type="STRING" id="479431.Namu_1643"/>
<dbReference type="EMBL" id="CP001737">
    <property type="protein sequence ID" value="ACV79534.1"/>
    <property type="molecule type" value="Genomic_DNA"/>
</dbReference>
<protein>
    <submittedName>
        <fullName evidence="2">Uncharacterized protein</fullName>
    </submittedName>
</protein>
<name>C8XCT1_NAKMY</name>
<dbReference type="RefSeq" id="WP_015746936.1">
    <property type="nucleotide sequence ID" value="NC_013235.1"/>
</dbReference>
<keyword evidence="3" id="KW-1185">Reference proteome</keyword>
<dbReference type="InParanoid" id="C8XCT1"/>
<evidence type="ECO:0000313" key="1">
    <source>
        <dbReference type="EMBL" id="ACV78033.1"/>
    </source>
</evidence>
<dbReference type="Proteomes" id="UP000002218">
    <property type="component" value="Chromosome"/>
</dbReference>
<evidence type="ECO:0000313" key="3">
    <source>
        <dbReference type="Proteomes" id="UP000002218"/>
    </source>
</evidence>
<reference evidence="3" key="1">
    <citation type="submission" date="2009-09" db="EMBL/GenBank/DDBJ databases">
        <title>The complete genome of Nakamurella multipartita DSM 44233.</title>
        <authorList>
            <consortium name="US DOE Joint Genome Institute (JGI-PGF)"/>
            <person name="Lucas S."/>
            <person name="Copeland A."/>
            <person name="Lapidus A."/>
            <person name="Glavina del Rio T."/>
            <person name="Dalin E."/>
            <person name="Tice H."/>
            <person name="Bruce D."/>
            <person name="Goodwin L."/>
            <person name="Pitluck S."/>
            <person name="Kyrpides N."/>
            <person name="Mavromatis K."/>
            <person name="Ivanova N."/>
            <person name="Ovchinnikova G."/>
            <person name="Sims D."/>
            <person name="Meincke L."/>
            <person name="Brettin T."/>
            <person name="Detter J.C."/>
            <person name="Han C."/>
            <person name="Larimer F."/>
            <person name="Land M."/>
            <person name="Hauser L."/>
            <person name="Markowitz V."/>
            <person name="Cheng J.-F."/>
            <person name="Hugenholtz P."/>
            <person name="Woyke T."/>
            <person name="Wu D."/>
            <person name="Klenk H.-P."/>
            <person name="Eisen J.A."/>
        </authorList>
    </citation>
    <scope>NUCLEOTIDE SEQUENCE [LARGE SCALE GENOMIC DNA]</scope>
    <source>
        <strain evidence="3">ATCC 700099 / DSM 44233 / CIP 104796 / JCM 9543 / NBRC 105858 / Y-104</strain>
    </source>
</reference>